<dbReference type="InterPro" id="IPR001387">
    <property type="entry name" value="Cro/C1-type_HTH"/>
</dbReference>
<protein>
    <submittedName>
        <fullName evidence="2">Helix-turn-helix domain-containing protein</fullName>
    </submittedName>
</protein>
<organism evidence="2 3">
    <name type="scientific">Noviherbaspirillum saxi</name>
    <dbReference type="NCBI Taxonomy" id="2320863"/>
    <lineage>
        <taxon>Bacteria</taxon>
        <taxon>Pseudomonadati</taxon>
        <taxon>Pseudomonadota</taxon>
        <taxon>Betaproteobacteria</taxon>
        <taxon>Burkholderiales</taxon>
        <taxon>Oxalobacteraceae</taxon>
        <taxon>Noviherbaspirillum</taxon>
    </lineage>
</organism>
<evidence type="ECO:0000313" key="2">
    <source>
        <dbReference type="EMBL" id="RJF92410.1"/>
    </source>
</evidence>
<dbReference type="InterPro" id="IPR009057">
    <property type="entry name" value="Homeodomain-like_sf"/>
</dbReference>
<comment type="caution">
    <text evidence="2">The sequence shown here is derived from an EMBL/GenBank/DDBJ whole genome shotgun (WGS) entry which is preliminary data.</text>
</comment>
<evidence type="ECO:0000259" key="1">
    <source>
        <dbReference type="PROSITE" id="PS50943"/>
    </source>
</evidence>
<reference evidence="3" key="1">
    <citation type="submission" date="2018-09" db="EMBL/GenBank/DDBJ databases">
        <authorList>
            <person name="Zhu H."/>
        </authorList>
    </citation>
    <scope>NUCLEOTIDE SEQUENCE [LARGE SCALE GENOMIC DNA]</scope>
    <source>
        <strain evidence="3">K1R23-30</strain>
    </source>
</reference>
<dbReference type="SUPFAM" id="SSF46689">
    <property type="entry name" value="Homeodomain-like"/>
    <property type="match status" value="1"/>
</dbReference>
<dbReference type="Proteomes" id="UP000265955">
    <property type="component" value="Unassembled WGS sequence"/>
</dbReference>
<evidence type="ECO:0000313" key="3">
    <source>
        <dbReference type="Proteomes" id="UP000265955"/>
    </source>
</evidence>
<dbReference type="InterPro" id="IPR036388">
    <property type="entry name" value="WH-like_DNA-bd_sf"/>
</dbReference>
<dbReference type="Pfam" id="PF13384">
    <property type="entry name" value="HTH_23"/>
    <property type="match status" value="1"/>
</dbReference>
<dbReference type="AlphaFoldDB" id="A0A3A3FGW3"/>
<name>A0A3A3FGW3_9BURK</name>
<keyword evidence="3" id="KW-1185">Reference proteome</keyword>
<dbReference type="RefSeq" id="WP_119772295.1">
    <property type="nucleotide sequence ID" value="NZ_QYUO01000003.1"/>
</dbReference>
<sequence>MATKRTRRDFTALEQRRRQAARLLAKGITQTEVARELGVSRQSVSVWAKAQETDRQGWRRKPLGLSSGIGLGATQAAISALAARCPGQRL</sequence>
<dbReference type="Gene3D" id="1.10.10.10">
    <property type="entry name" value="Winged helix-like DNA-binding domain superfamily/Winged helix DNA-binding domain"/>
    <property type="match status" value="1"/>
</dbReference>
<feature type="domain" description="HTH cro/C1-type" evidence="1">
    <location>
        <begin position="25"/>
        <end position="45"/>
    </location>
</feature>
<proteinExistence type="predicted"/>
<dbReference type="PROSITE" id="PS50943">
    <property type="entry name" value="HTH_CROC1"/>
    <property type="match status" value="1"/>
</dbReference>
<gene>
    <name evidence="2" type="ORF">D3871_27730</name>
</gene>
<accession>A0A3A3FGW3</accession>
<dbReference type="EMBL" id="QYUO01000003">
    <property type="protein sequence ID" value="RJF92410.1"/>
    <property type="molecule type" value="Genomic_DNA"/>
</dbReference>